<gene>
    <name evidence="1" type="ORF">IEC33019_1059</name>
</gene>
<organism evidence="1">
    <name type="scientific">Pseudomonas putida</name>
    <name type="common">Arthrobacter siderocapsulatus</name>
    <dbReference type="NCBI Taxonomy" id="303"/>
    <lineage>
        <taxon>Bacteria</taxon>
        <taxon>Pseudomonadati</taxon>
        <taxon>Pseudomonadota</taxon>
        <taxon>Gammaproteobacteria</taxon>
        <taxon>Pseudomonadales</taxon>
        <taxon>Pseudomonadaceae</taxon>
        <taxon>Pseudomonas</taxon>
    </lineage>
</organism>
<evidence type="ECO:0008006" key="2">
    <source>
        <dbReference type="Google" id="ProtNLM"/>
    </source>
</evidence>
<dbReference type="InterPro" id="IPR027417">
    <property type="entry name" value="P-loop_NTPase"/>
</dbReference>
<sequence>MANMMDKIDLNGWLPIRAWLHEGDWWLDWCWFGTQRLTRPFLRNDVDAALRLPFNQAFRHQTRLQTLLQWHSDSPGLSPNVLVFHASRCGSTLIAQLLAGLERNIVLSEPPPLDSLLRAHLCDPGASRWQVDAVVALLSAYGQRRRGDERQLVVKLDAWNVFEAPMLASLYPDTPRLFLYRDPIEIVVSQLQQGGMQRLAGLLGPSVLDALIPNAQAMPVLEYCCRMVGEILRAGLALCRDLGAIAVNYSELPQAMWGRLGPVLGIEESDRCQLQAIALQDAKHPNMPFAQDTQRKREAATEAMHEAVQRWAWAPYAALERLRLGGEESAATGLKRLFE</sequence>
<dbReference type="AlphaFoldDB" id="A0A1B2F338"/>
<evidence type="ECO:0000313" key="1">
    <source>
        <dbReference type="EMBL" id="ANY86630.1"/>
    </source>
</evidence>
<dbReference type="SUPFAM" id="SSF52540">
    <property type="entry name" value="P-loop containing nucleoside triphosphate hydrolases"/>
    <property type="match status" value="1"/>
</dbReference>
<reference evidence="1" key="1">
    <citation type="submission" date="2016-07" db="EMBL/GenBank/DDBJ databases">
        <title>New class B carbapenemase carried by novel plasmid in Pseudomonas putida enviromental strain in eastern Amazonia.</title>
        <authorList>
            <person name="Souza C.O."/>
            <person name="Lima K.V."/>
            <person name="Brasiliense D.M."/>
            <person name="Perez-Chaparro P.J."/>
            <person name="Mamizuka E.M."/>
            <person name="Lima M.O."/>
            <person name="Lima L.N."/>
            <person name="McCulloch J.A."/>
        </authorList>
    </citation>
    <scope>NUCLEOTIDE SEQUENCE [LARGE SCALE GENOMIC DNA]</scope>
    <source>
        <strain evidence="1">IEC33019</strain>
    </source>
</reference>
<dbReference type="EMBL" id="CP016634">
    <property type="protein sequence ID" value="ANY86630.1"/>
    <property type="molecule type" value="Genomic_DNA"/>
</dbReference>
<protein>
    <recommendedName>
        <fullName evidence="2">Sulfotransferase family protein</fullName>
    </recommendedName>
</protein>
<dbReference type="Gene3D" id="3.40.50.300">
    <property type="entry name" value="P-loop containing nucleotide triphosphate hydrolases"/>
    <property type="match status" value="1"/>
</dbReference>
<accession>A0A1B2F338</accession>
<dbReference type="RefSeq" id="WP_070091496.1">
    <property type="nucleotide sequence ID" value="NZ_CP016634.1"/>
</dbReference>
<proteinExistence type="predicted"/>
<name>A0A1B2F338_PSEPU</name>